<dbReference type="GO" id="GO:0005524">
    <property type="term" value="F:ATP binding"/>
    <property type="evidence" value="ECO:0007669"/>
    <property type="project" value="UniProtKB-KW"/>
</dbReference>
<protein>
    <recommendedName>
        <fullName evidence="10">DNA mismatch repair protein MSH5</fullName>
    </recommendedName>
    <alternativeName>
        <fullName evidence="11">MutS protein homolog 5</fullName>
    </alternativeName>
</protein>
<keyword evidence="15" id="KW-1185">Reference proteome</keyword>
<keyword evidence="5" id="KW-0547">Nucleotide-binding</keyword>
<evidence type="ECO:0000256" key="10">
    <source>
        <dbReference type="ARBA" id="ARBA00073549"/>
    </source>
</evidence>
<evidence type="ECO:0000256" key="11">
    <source>
        <dbReference type="ARBA" id="ARBA00077470"/>
    </source>
</evidence>
<comment type="similarity">
    <text evidence="3">Belongs to the DNA mismatch repair MutS family.</text>
</comment>
<dbReference type="PANTHER" id="PTHR11361:SF20">
    <property type="entry name" value="MUTS PROTEIN HOMOLOG 5"/>
    <property type="match status" value="1"/>
</dbReference>
<dbReference type="Proteomes" id="UP000800097">
    <property type="component" value="Unassembled WGS sequence"/>
</dbReference>
<feature type="region of interest" description="Disordered" evidence="12">
    <location>
        <begin position="1"/>
        <end position="20"/>
    </location>
</feature>
<keyword evidence="6" id="KW-0067">ATP-binding</keyword>
<reference evidence="14" key="1">
    <citation type="journal article" date="2020" name="Stud. Mycol.">
        <title>101 Dothideomycetes genomes: a test case for predicting lifestyles and emergence of pathogens.</title>
        <authorList>
            <person name="Haridas S."/>
            <person name="Albert R."/>
            <person name="Binder M."/>
            <person name="Bloem J."/>
            <person name="Labutti K."/>
            <person name="Salamov A."/>
            <person name="Andreopoulos B."/>
            <person name="Baker S."/>
            <person name="Barry K."/>
            <person name="Bills G."/>
            <person name="Bluhm B."/>
            <person name="Cannon C."/>
            <person name="Castanera R."/>
            <person name="Culley D."/>
            <person name="Daum C."/>
            <person name="Ezra D."/>
            <person name="Gonzalez J."/>
            <person name="Henrissat B."/>
            <person name="Kuo A."/>
            <person name="Liang C."/>
            <person name="Lipzen A."/>
            <person name="Lutzoni F."/>
            <person name="Magnuson J."/>
            <person name="Mondo S."/>
            <person name="Nolan M."/>
            <person name="Ohm R."/>
            <person name="Pangilinan J."/>
            <person name="Park H.-J."/>
            <person name="Ramirez L."/>
            <person name="Alfaro M."/>
            <person name="Sun H."/>
            <person name="Tritt A."/>
            <person name="Yoshinaga Y."/>
            <person name="Zwiers L.-H."/>
            <person name="Turgeon B."/>
            <person name="Goodwin S."/>
            <person name="Spatafora J."/>
            <person name="Crous P."/>
            <person name="Grigoriev I."/>
        </authorList>
    </citation>
    <scope>NUCLEOTIDE SEQUENCE</scope>
    <source>
        <strain evidence="14">CBS 379.55</strain>
    </source>
</reference>
<dbReference type="InterPro" id="IPR007696">
    <property type="entry name" value="DNA_mismatch_repair_MutS_core"/>
</dbReference>
<accession>A0A6A6JIZ5</accession>
<evidence type="ECO:0000256" key="6">
    <source>
        <dbReference type="ARBA" id="ARBA00022840"/>
    </source>
</evidence>
<dbReference type="CDD" id="cd03281">
    <property type="entry name" value="ABC_MSH5_euk"/>
    <property type="match status" value="1"/>
</dbReference>
<evidence type="ECO:0000256" key="4">
    <source>
        <dbReference type="ARBA" id="ARBA00022454"/>
    </source>
</evidence>
<dbReference type="GeneID" id="54548797"/>
<dbReference type="SMART" id="SM00534">
    <property type="entry name" value="MUTSac"/>
    <property type="match status" value="1"/>
</dbReference>
<evidence type="ECO:0000256" key="9">
    <source>
        <dbReference type="ARBA" id="ARBA00023254"/>
    </source>
</evidence>
<feature type="domain" description="DNA mismatch repair proteins mutS family" evidence="13">
    <location>
        <begin position="732"/>
        <end position="748"/>
    </location>
</feature>
<dbReference type="InterPro" id="IPR027417">
    <property type="entry name" value="P-loop_NTPase"/>
</dbReference>
<dbReference type="GO" id="GO:0140664">
    <property type="term" value="F:ATP-dependent DNA damage sensor activity"/>
    <property type="evidence" value="ECO:0007669"/>
    <property type="project" value="InterPro"/>
</dbReference>
<dbReference type="EMBL" id="ML986494">
    <property type="protein sequence ID" value="KAF2276083.1"/>
    <property type="molecule type" value="Genomic_DNA"/>
</dbReference>
<organism evidence="14 15">
    <name type="scientific">Westerdykella ornata</name>
    <dbReference type="NCBI Taxonomy" id="318751"/>
    <lineage>
        <taxon>Eukaryota</taxon>
        <taxon>Fungi</taxon>
        <taxon>Dikarya</taxon>
        <taxon>Ascomycota</taxon>
        <taxon>Pezizomycotina</taxon>
        <taxon>Dothideomycetes</taxon>
        <taxon>Pleosporomycetidae</taxon>
        <taxon>Pleosporales</taxon>
        <taxon>Sporormiaceae</taxon>
        <taxon>Westerdykella</taxon>
    </lineage>
</organism>
<evidence type="ECO:0000313" key="15">
    <source>
        <dbReference type="Proteomes" id="UP000800097"/>
    </source>
</evidence>
<evidence type="ECO:0000256" key="5">
    <source>
        <dbReference type="ARBA" id="ARBA00022741"/>
    </source>
</evidence>
<keyword evidence="9" id="KW-0469">Meiosis</keyword>
<evidence type="ECO:0000256" key="7">
    <source>
        <dbReference type="ARBA" id="ARBA00023125"/>
    </source>
</evidence>
<dbReference type="RefSeq" id="XP_033653622.1">
    <property type="nucleotide sequence ID" value="XM_033795622.1"/>
</dbReference>
<dbReference type="PANTHER" id="PTHR11361">
    <property type="entry name" value="DNA MISMATCH REPAIR PROTEIN MUTS FAMILY MEMBER"/>
    <property type="match status" value="1"/>
</dbReference>
<dbReference type="GO" id="GO:0006298">
    <property type="term" value="P:mismatch repair"/>
    <property type="evidence" value="ECO:0007669"/>
    <property type="project" value="InterPro"/>
</dbReference>
<keyword evidence="4" id="KW-0158">Chromosome</keyword>
<dbReference type="InterPro" id="IPR036187">
    <property type="entry name" value="DNA_mismatch_repair_MutS_sf"/>
</dbReference>
<dbReference type="PROSITE" id="PS00486">
    <property type="entry name" value="DNA_MISMATCH_REPAIR_2"/>
    <property type="match status" value="1"/>
</dbReference>
<dbReference type="SUPFAM" id="SSF52540">
    <property type="entry name" value="P-loop containing nucleoside triphosphate hydrolases"/>
    <property type="match status" value="1"/>
</dbReference>
<keyword evidence="7" id="KW-0238">DNA-binding</keyword>
<dbReference type="AlphaFoldDB" id="A0A6A6JIZ5"/>
<dbReference type="GO" id="GO:0030983">
    <property type="term" value="F:mismatched DNA binding"/>
    <property type="evidence" value="ECO:0007669"/>
    <property type="project" value="InterPro"/>
</dbReference>
<sequence>MVHGRTEALPQTSSDPLPEIQREVDETLQDTLNEVIMAVDLRERGTVGCSYYVAREEKLYFMEDAKLGGIELINILKAFVEPTVILVSTKTDDAVIDTLDPEARDGTSERGSYDQFRLPFVLDIRPAAEFGYDAAKNKLAGLHLQREGQPNFTFVIPGDVVAADGLINGEDTPGRQEQLLRLAGWVDLESRLTIGCAGAVLSFLQRSRANAYLPGDEAAHSMFRVSTIEMFTLRDTMFVNADTLHSLQILSSESHPNSHNQGPNRATSGFKEGLSVYGLFHHLAKTPQGKILLRQYFLRPSLAPDIIDERLDTISAFLRPENSGTMDSLVKDLQSIRNMRTVMINLRKGVSSGNSKSGGFSRSVWTSIRQFAYHALQIRDAIRDMAGGESLSIGNKVVQRFEGYHLAQVGKRISDIVDFDQSATESRTVILPGVDEELDQMKRTFAGLDDLLGQVARKLSEGIPSDLQQSLNVLYFPQIGFLTTVPLDPATGDPVYEGTFDSPWERMFSTEGQIYFKNSEMREMDEHFGDLYGIISDREIEICHELAQFVLEYETLLTSVSDICGELDSLLALTQGARQYNLKRPRVTLDNDIEIKGGRYVLHSHILQELTVPSYVANDTKIVGGSGAANSFENMGSSSSAYSTQPSGGDSNMLIMTGPNYSGKSVYLKQVALIVFMAHVGCFVPAESARIGLTDKILSRVATRETVSRAQSAFMIDLQQISLALSLATRRSLLIIDEFGKGTDSSDGSGLACAVFEHLLRLGTECPKVVAATHFHEIFETGVFRPQINPTFGHMEVRIDTEASETEEQITYLYNFCNGRSTSSFGTCCAALNGVPPEIVQRAEQLILLAARGEDLVAACSTMPESEALELEEAEQIARDFLAADVYRDPKQTLSDILTVSTTTNSRA</sequence>
<evidence type="ECO:0000256" key="3">
    <source>
        <dbReference type="ARBA" id="ARBA00006271"/>
    </source>
</evidence>
<dbReference type="InterPro" id="IPR045076">
    <property type="entry name" value="MutS"/>
</dbReference>
<evidence type="ECO:0000256" key="8">
    <source>
        <dbReference type="ARBA" id="ARBA00023242"/>
    </source>
</evidence>
<dbReference type="Pfam" id="PF05192">
    <property type="entry name" value="MutS_III"/>
    <property type="match status" value="1"/>
</dbReference>
<evidence type="ECO:0000256" key="1">
    <source>
        <dbReference type="ARBA" id="ARBA00004123"/>
    </source>
</evidence>
<dbReference type="SUPFAM" id="SSF48334">
    <property type="entry name" value="DNA repair protein MutS, domain III"/>
    <property type="match status" value="1"/>
</dbReference>
<dbReference type="Gene3D" id="3.40.50.300">
    <property type="entry name" value="P-loop containing nucleotide triphosphate hydrolases"/>
    <property type="match status" value="1"/>
</dbReference>
<evidence type="ECO:0000256" key="2">
    <source>
        <dbReference type="ARBA" id="ARBA00004286"/>
    </source>
</evidence>
<dbReference type="Pfam" id="PF00488">
    <property type="entry name" value="MutS_V"/>
    <property type="match status" value="1"/>
</dbReference>
<dbReference type="GO" id="GO:0051026">
    <property type="term" value="P:chiasma assembly"/>
    <property type="evidence" value="ECO:0007669"/>
    <property type="project" value="TreeGrafter"/>
</dbReference>
<dbReference type="OrthoDB" id="29596at2759"/>
<comment type="subcellular location">
    <subcellularLocation>
        <location evidence="2">Chromosome</location>
    </subcellularLocation>
    <subcellularLocation>
        <location evidence="1">Nucleus</location>
    </subcellularLocation>
</comment>
<keyword evidence="8" id="KW-0539">Nucleus</keyword>
<evidence type="ECO:0000259" key="13">
    <source>
        <dbReference type="PROSITE" id="PS00486"/>
    </source>
</evidence>
<dbReference type="GO" id="GO:0005634">
    <property type="term" value="C:nucleus"/>
    <property type="evidence" value="ECO:0007669"/>
    <property type="project" value="UniProtKB-SubCell"/>
</dbReference>
<gene>
    <name evidence="14" type="ORF">EI97DRAFT_377641</name>
</gene>
<dbReference type="FunFam" id="3.40.50.300:FF:001067">
    <property type="entry name" value="DNA mismatch repair protein MSH5"/>
    <property type="match status" value="1"/>
</dbReference>
<proteinExistence type="inferred from homology"/>
<dbReference type="Gene3D" id="1.10.1420.10">
    <property type="match status" value="1"/>
</dbReference>
<name>A0A6A6JIZ5_WESOR</name>
<evidence type="ECO:0000256" key="12">
    <source>
        <dbReference type="SAM" id="MobiDB-lite"/>
    </source>
</evidence>
<dbReference type="SMART" id="SM00533">
    <property type="entry name" value="MUTSd"/>
    <property type="match status" value="1"/>
</dbReference>
<dbReference type="GO" id="GO:0005694">
    <property type="term" value="C:chromosome"/>
    <property type="evidence" value="ECO:0007669"/>
    <property type="project" value="UniProtKB-SubCell"/>
</dbReference>
<dbReference type="InterPro" id="IPR000432">
    <property type="entry name" value="DNA_mismatch_repair_MutS_C"/>
</dbReference>
<evidence type="ECO:0000313" key="14">
    <source>
        <dbReference type="EMBL" id="KAF2276083.1"/>
    </source>
</evidence>